<proteinExistence type="predicted"/>
<keyword evidence="3" id="KW-1185">Reference proteome</keyword>
<evidence type="ECO:0000256" key="1">
    <source>
        <dbReference type="SAM" id="MobiDB-lite"/>
    </source>
</evidence>
<dbReference type="AlphaFoldDB" id="K0S377"/>
<evidence type="ECO:0000313" key="3">
    <source>
        <dbReference type="Proteomes" id="UP000266841"/>
    </source>
</evidence>
<feature type="region of interest" description="Disordered" evidence="1">
    <location>
        <begin position="1"/>
        <end position="28"/>
    </location>
</feature>
<feature type="non-terminal residue" evidence="2">
    <location>
        <position position="1"/>
    </location>
</feature>
<protein>
    <submittedName>
        <fullName evidence="2">Uncharacterized protein</fullName>
    </submittedName>
</protein>
<accession>K0S377</accession>
<gene>
    <name evidence="2" type="ORF">THAOC_27236</name>
</gene>
<dbReference type="EMBL" id="AGNL01037960">
    <property type="protein sequence ID" value="EJK53347.1"/>
    <property type="molecule type" value="Genomic_DNA"/>
</dbReference>
<dbReference type="Proteomes" id="UP000266841">
    <property type="component" value="Unassembled WGS sequence"/>
</dbReference>
<comment type="caution">
    <text evidence="2">The sequence shown here is derived from an EMBL/GenBank/DDBJ whole genome shotgun (WGS) entry which is preliminary data.</text>
</comment>
<evidence type="ECO:0000313" key="2">
    <source>
        <dbReference type="EMBL" id="EJK53347.1"/>
    </source>
</evidence>
<organism evidence="2 3">
    <name type="scientific">Thalassiosira oceanica</name>
    <name type="common">Marine diatom</name>
    <dbReference type="NCBI Taxonomy" id="159749"/>
    <lineage>
        <taxon>Eukaryota</taxon>
        <taxon>Sar</taxon>
        <taxon>Stramenopiles</taxon>
        <taxon>Ochrophyta</taxon>
        <taxon>Bacillariophyta</taxon>
        <taxon>Coscinodiscophyceae</taxon>
        <taxon>Thalassiosirophycidae</taxon>
        <taxon>Thalassiosirales</taxon>
        <taxon>Thalassiosiraceae</taxon>
        <taxon>Thalassiosira</taxon>
    </lineage>
</organism>
<reference evidence="2 3" key="1">
    <citation type="journal article" date="2012" name="Genome Biol.">
        <title>Genome and low-iron response of an oceanic diatom adapted to chronic iron limitation.</title>
        <authorList>
            <person name="Lommer M."/>
            <person name="Specht M."/>
            <person name="Roy A.S."/>
            <person name="Kraemer L."/>
            <person name="Andreson R."/>
            <person name="Gutowska M.A."/>
            <person name="Wolf J."/>
            <person name="Bergner S.V."/>
            <person name="Schilhabel M.B."/>
            <person name="Klostermeier U.C."/>
            <person name="Beiko R.G."/>
            <person name="Rosenstiel P."/>
            <person name="Hippler M."/>
            <person name="Laroche J."/>
        </authorList>
    </citation>
    <scope>NUCLEOTIDE SEQUENCE [LARGE SCALE GENOMIC DNA]</scope>
    <source>
        <strain evidence="2 3">CCMP1005</strain>
    </source>
</reference>
<name>K0S377_THAOC</name>
<sequence length="103" mass="11405">PEVTRIRAQSANPRKVAPTPKRARHDAWPEGRLTPTCLSLVDDARWTSQVPSGFFRTNGLLPHLIGSLLPTDSLLPSVTDESSDSLLLTSYLNLHEQLHGRLL</sequence>